<name>A0A7T3FX25_9EURY</name>
<evidence type="ECO:0000313" key="3">
    <source>
        <dbReference type="Proteomes" id="UP000595001"/>
    </source>
</evidence>
<dbReference type="SUPFAM" id="SSF51695">
    <property type="entry name" value="PLC-like phosphodiesterases"/>
    <property type="match status" value="1"/>
</dbReference>
<dbReference type="PROSITE" id="PS51704">
    <property type="entry name" value="GP_PDE"/>
    <property type="match status" value="1"/>
</dbReference>
<dbReference type="Gene3D" id="3.20.20.190">
    <property type="entry name" value="Phosphatidylinositol (PI) phosphodiesterase"/>
    <property type="match status" value="1"/>
</dbReference>
<sequence>MDCIAHRGFAGANPENTVAAVEAAAARADGVEVDVRRCGSGELVVHHDGTVDRTTDGSGPIADHTAEELAALSVEGTGQGVPTFEEVVAAVPDGTTLHAELKERGTGEAVERVVAAIGCDAVVSSFDPRALTEIEALPTALVQFEGEALVSRARQLGCSFVHPNLNACNTGLVDRAHGAGMEVNAWTVTAPGETDRLRATGADGVIADFPDCCPA</sequence>
<protein>
    <submittedName>
        <fullName evidence="2">Glycerophosphodiester phosphodiesterase</fullName>
    </submittedName>
</protein>
<dbReference type="EMBL" id="CP065856">
    <property type="protein sequence ID" value="QPV62122.1"/>
    <property type="molecule type" value="Genomic_DNA"/>
</dbReference>
<dbReference type="Pfam" id="PF03009">
    <property type="entry name" value="GDPD"/>
    <property type="match status" value="1"/>
</dbReference>
<dbReference type="PANTHER" id="PTHR46211">
    <property type="entry name" value="GLYCEROPHOSPHORYL DIESTER PHOSPHODIESTERASE"/>
    <property type="match status" value="1"/>
</dbReference>
<feature type="domain" description="GP-PDE" evidence="1">
    <location>
        <begin position="1"/>
        <end position="215"/>
    </location>
</feature>
<proteinExistence type="predicted"/>
<evidence type="ECO:0000313" key="2">
    <source>
        <dbReference type="EMBL" id="QPV62122.1"/>
    </source>
</evidence>
<dbReference type="GO" id="GO:0008081">
    <property type="term" value="F:phosphoric diester hydrolase activity"/>
    <property type="evidence" value="ECO:0007669"/>
    <property type="project" value="InterPro"/>
</dbReference>
<dbReference type="CDD" id="cd08556">
    <property type="entry name" value="GDPD"/>
    <property type="match status" value="1"/>
</dbReference>
<dbReference type="GO" id="GO:0006629">
    <property type="term" value="P:lipid metabolic process"/>
    <property type="evidence" value="ECO:0007669"/>
    <property type="project" value="InterPro"/>
</dbReference>
<organism evidence="2 3">
    <name type="scientific">Halosimplex litoreum</name>
    <dbReference type="NCBI Taxonomy" id="1198301"/>
    <lineage>
        <taxon>Archaea</taxon>
        <taxon>Methanobacteriati</taxon>
        <taxon>Methanobacteriota</taxon>
        <taxon>Stenosarchaea group</taxon>
        <taxon>Halobacteria</taxon>
        <taxon>Halobacteriales</taxon>
        <taxon>Haloarculaceae</taxon>
        <taxon>Halosimplex</taxon>
    </lineage>
</organism>
<dbReference type="InterPro" id="IPR017946">
    <property type="entry name" value="PLC-like_Pdiesterase_TIM-brl"/>
</dbReference>
<dbReference type="KEGG" id="hlt:I7X12_15415"/>
<gene>
    <name evidence="2" type="ORF">I7X12_15415</name>
</gene>
<dbReference type="Proteomes" id="UP000595001">
    <property type="component" value="Chromosome"/>
</dbReference>
<dbReference type="OrthoDB" id="19020at2157"/>
<dbReference type="RefSeq" id="WP_198060938.1">
    <property type="nucleotide sequence ID" value="NZ_CP065856.1"/>
</dbReference>
<dbReference type="InterPro" id="IPR030395">
    <property type="entry name" value="GP_PDE_dom"/>
</dbReference>
<accession>A0A7T3FX25</accession>
<dbReference type="PANTHER" id="PTHR46211:SF14">
    <property type="entry name" value="GLYCEROPHOSPHODIESTER PHOSPHODIESTERASE"/>
    <property type="match status" value="1"/>
</dbReference>
<dbReference type="GeneID" id="60589910"/>
<reference evidence="2 3" key="1">
    <citation type="submission" date="2020-12" db="EMBL/GenBank/DDBJ databases">
        <title>Halosimplex halophilum sp. nov. and Halosimplex salinum sp. nov., two new members of the genus Halosimplex.</title>
        <authorList>
            <person name="Cui H.L."/>
        </authorList>
    </citation>
    <scope>NUCLEOTIDE SEQUENCE [LARGE SCALE GENOMIC DNA]</scope>
    <source>
        <strain evidence="2 3">YGH94</strain>
    </source>
</reference>
<evidence type="ECO:0000259" key="1">
    <source>
        <dbReference type="PROSITE" id="PS51704"/>
    </source>
</evidence>
<dbReference type="AlphaFoldDB" id="A0A7T3FX25"/>
<keyword evidence="3" id="KW-1185">Reference proteome</keyword>